<proteinExistence type="predicted"/>
<dbReference type="Pfam" id="PF02518">
    <property type="entry name" value="HATPase_c"/>
    <property type="match status" value="1"/>
</dbReference>
<dbReference type="InterPro" id="IPR005467">
    <property type="entry name" value="His_kinase_dom"/>
</dbReference>
<accession>A0A2N1J6I5</accession>
<dbReference type="PANTHER" id="PTHR40252:SF2">
    <property type="entry name" value="BLR0328 PROTEIN"/>
    <property type="match status" value="1"/>
</dbReference>
<evidence type="ECO:0000259" key="1">
    <source>
        <dbReference type="PROSITE" id="PS50109"/>
    </source>
</evidence>
<dbReference type="OrthoDB" id="343514at2"/>
<dbReference type="InterPro" id="IPR036890">
    <property type="entry name" value="HATPase_C_sf"/>
</dbReference>
<dbReference type="InterPro" id="IPR003594">
    <property type="entry name" value="HATPase_dom"/>
</dbReference>
<dbReference type="SMART" id="SM01204">
    <property type="entry name" value="FIST_C"/>
    <property type="match status" value="1"/>
</dbReference>
<reference evidence="2 3" key="1">
    <citation type="submission" date="2017-09" db="EMBL/GenBank/DDBJ databases">
        <title>Genomics of the genus Arcobacter.</title>
        <authorList>
            <person name="Perez-Cataluna A."/>
            <person name="Figueras M.J."/>
            <person name="Salas-Masso N."/>
        </authorList>
    </citation>
    <scope>NUCLEOTIDE SEQUENCE [LARGE SCALE GENOMIC DNA]</scope>
    <source>
        <strain evidence="2 3">DSM 18005</strain>
    </source>
</reference>
<sequence>MKTYNYSIDNQNDINKIEFQKFKNHKNILVQIFCGDYKLQEYSNTIIKKLPQAKCIGATTDGEIIENQVTTNSSVISISIFENTNLQTAYCTNKDSFKNGQELAQELITKNTKLLIIFTDGTVTNAEEFLKGVESINSKVIICGGMAGDNSEFIQTYISCNNKVLKRGSVAVALNSNILKVYNDYRFNWSTIGVGHTINKVKGNRVYSISGMKPTDFYAKYLGEEVAKELPTTGIEFPLIIENGSIKTARAVLKKHKDKTLSFSGNFNEGDVVKLGFGNAEMIMQNPINELKNLLEEFKPQSFFLYSCMARRRFMPSFINVEIEPFSNITSTSGFFTYAEFFHNKGHNELLNQTLTIVALSEDLSKEKIQIKQLHNKSNNKDARTIKALAHLIEQSSQDYDIQTKKLHKQKAYSNSILASQKQFLRHTVHETSTPLSVIMSNIELYEMIHGKNEYISNIEVAMKNISSIHDDLSFLIKKDQLVYNKIQIDLVDYVRSRIDFFSQVALQVKSNFIFFANEERMPIFFSESKLQRIVDNNLTNAIKYTFENENIYVDLKRKKSDYILSISSHSCVIQDPKKIFEEYYREEKTQKGFGLGLNLVKRVCEEENIQIDVVSDKNNTCFTYTFKGEASENLTT</sequence>
<dbReference type="EMBL" id="NXIF01000003">
    <property type="protein sequence ID" value="PKI82170.1"/>
    <property type="molecule type" value="Genomic_DNA"/>
</dbReference>
<dbReference type="SMART" id="SM00387">
    <property type="entry name" value="HATPase_c"/>
    <property type="match status" value="1"/>
</dbReference>
<gene>
    <name evidence="2" type="ORF">CP960_00615</name>
</gene>
<dbReference type="Gene3D" id="1.10.287.130">
    <property type="match status" value="1"/>
</dbReference>
<dbReference type="AlphaFoldDB" id="A0A2N1J6I5"/>
<feature type="domain" description="Histidine kinase" evidence="1">
    <location>
        <begin position="427"/>
        <end position="631"/>
    </location>
</feature>
<dbReference type="PANTHER" id="PTHR40252">
    <property type="entry name" value="BLR0328 PROTEIN"/>
    <property type="match status" value="1"/>
</dbReference>
<dbReference type="Pfam" id="PF08495">
    <property type="entry name" value="FIST"/>
    <property type="match status" value="1"/>
</dbReference>
<protein>
    <submittedName>
        <fullName evidence="2">Diguanylate cyclase</fullName>
    </submittedName>
</protein>
<dbReference type="SUPFAM" id="SSF55874">
    <property type="entry name" value="ATPase domain of HSP90 chaperone/DNA topoisomerase II/histidine kinase"/>
    <property type="match status" value="1"/>
</dbReference>
<dbReference type="InterPro" id="IPR013702">
    <property type="entry name" value="FIST_domain_N"/>
</dbReference>
<dbReference type="SMART" id="SM00897">
    <property type="entry name" value="FIST"/>
    <property type="match status" value="1"/>
</dbReference>
<dbReference type="RefSeq" id="WP_101183248.1">
    <property type="nucleotide sequence ID" value="NZ_CP031218.1"/>
</dbReference>
<organism evidence="2 3">
    <name type="scientific">Malaciobacter halophilus</name>
    <dbReference type="NCBI Taxonomy" id="197482"/>
    <lineage>
        <taxon>Bacteria</taxon>
        <taxon>Pseudomonadati</taxon>
        <taxon>Campylobacterota</taxon>
        <taxon>Epsilonproteobacteria</taxon>
        <taxon>Campylobacterales</taxon>
        <taxon>Arcobacteraceae</taxon>
        <taxon>Malaciobacter</taxon>
    </lineage>
</organism>
<evidence type="ECO:0000313" key="2">
    <source>
        <dbReference type="EMBL" id="PKI82170.1"/>
    </source>
</evidence>
<dbReference type="Pfam" id="PF10442">
    <property type="entry name" value="FIST_C"/>
    <property type="match status" value="1"/>
</dbReference>
<dbReference type="Gene3D" id="3.30.565.10">
    <property type="entry name" value="Histidine kinase-like ATPase, C-terminal domain"/>
    <property type="match status" value="1"/>
</dbReference>
<dbReference type="PROSITE" id="PS50109">
    <property type="entry name" value="HIS_KIN"/>
    <property type="match status" value="1"/>
</dbReference>
<comment type="caution">
    <text evidence="2">The sequence shown here is derived from an EMBL/GenBank/DDBJ whole genome shotgun (WGS) entry which is preliminary data.</text>
</comment>
<name>A0A2N1J6I5_9BACT</name>
<evidence type="ECO:0000313" key="3">
    <source>
        <dbReference type="Proteomes" id="UP000233248"/>
    </source>
</evidence>
<dbReference type="KEGG" id="ahs:AHALO_2366"/>
<dbReference type="InterPro" id="IPR019494">
    <property type="entry name" value="FIST_C"/>
</dbReference>
<keyword evidence="3" id="KW-1185">Reference proteome</keyword>
<dbReference type="Proteomes" id="UP000233248">
    <property type="component" value="Unassembled WGS sequence"/>
</dbReference>